<feature type="transmembrane region" description="Helical" evidence="6">
    <location>
        <begin position="91"/>
        <end position="109"/>
    </location>
</feature>
<evidence type="ECO:0000256" key="1">
    <source>
        <dbReference type="ARBA" id="ARBA00004141"/>
    </source>
</evidence>
<dbReference type="GO" id="GO:0005886">
    <property type="term" value="C:plasma membrane"/>
    <property type="evidence" value="ECO:0007669"/>
    <property type="project" value="TreeGrafter"/>
</dbReference>
<sequence>MHGVAQWTGTPKVKGSSEAMRMALLTASLIGLQFTWNVEMTYCTPYLLELGLTKSKISLVWIAGPLSGLIMQPIVGVVADKSKSRWGRRRPFMVGGTVLVAMFLLLLGWTKEVVKMFVTEKEAVREGTIFLAVLSIYGIDFAINAVQGSCRGLIVDTLPIPKQQMGSSWASRMVAVGSLVGYGAGAIDLKRVFGPMLGDSQFKQLTAVAALTLCLTVGITSWAVTERVLVSHGKEDDEEQGPLQVLSTIAKTATNLPKGIAAICFVQFWAWIGWFPFLFYSTTWVGEIYLRYDAPAEAKNAGDLTGQVGRIGSMALIAFSIITFVMSVVLPFVVKSPEDEGPGFTPRPPASIASFVVEIEKYKPSLLTMWTVSHCIFAGSMIMAPFVQSLRSATLIVAVCGISWAISCWAPFTFLGVEINKLNQPNSHSYGHLSRSSIELESPVQLHLNHNLDEQSNSSTGASSGQYLGIMNLYTTLPQFVGTAISWVVFSVLEPGKSPELAKEAHPDEHNSTDGPNAIAVCLFIGALSACMAALATRRLKRIQNY</sequence>
<keyword evidence="3 6" id="KW-0812">Transmembrane</keyword>
<reference evidence="7" key="1">
    <citation type="journal article" date="2020" name="Stud. Mycol.">
        <title>101 Dothideomycetes genomes: a test case for predicting lifestyles and emergence of pathogens.</title>
        <authorList>
            <person name="Haridas S."/>
            <person name="Albert R."/>
            <person name="Binder M."/>
            <person name="Bloem J."/>
            <person name="Labutti K."/>
            <person name="Salamov A."/>
            <person name="Andreopoulos B."/>
            <person name="Baker S."/>
            <person name="Barry K."/>
            <person name="Bills G."/>
            <person name="Bluhm B."/>
            <person name="Cannon C."/>
            <person name="Castanera R."/>
            <person name="Culley D."/>
            <person name="Daum C."/>
            <person name="Ezra D."/>
            <person name="Gonzalez J."/>
            <person name="Henrissat B."/>
            <person name="Kuo A."/>
            <person name="Liang C."/>
            <person name="Lipzen A."/>
            <person name="Lutzoni F."/>
            <person name="Magnuson J."/>
            <person name="Mondo S."/>
            <person name="Nolan M."/>
            <person name="Ohm R."/>
            <person name="Pangilinan J."/>
            <person name="Park H.-J."/>
            <person name="Ramirez L."/>
            <person name="Alfaro M."/>
            <person name="Sun H."/>
            <person name="Tritt A."/>
            <person name="Yoshinaga Y."/>
            <person name="Zwiers L.-H."/>
            <person name="Turgeon B."/>
            <person name="Goodwin S."/>
            <person name="Spatafora J."/>
            <person name="Crous P."/>
            <person name="Grigoriev I."/>
        </authorList>
    </citation>
    <scope>NUCLEOTIDE SEQUENCE</scope>
    <source>
        <strain evidence="7">CBS 109.77</strain>
    </source>
</reference>
<keyword evidence="4 6" id="KW-1133">Transmembrane helix</keyword>
<evidence type="ECO:0000313" key="7">
    <source>
        <dbReference type="EMBL" id="KAF2795296.1"/>
    </source>
</evidence>
<proteinExistence type="predicted"/>
<protein>
    <submittedName>
        <fullName evidence="7">Sucrose transport protein-like protein</fullName>
    </submittedName>
</protein>
<feature type="transmembrane region" description="Helical" evidence="6">
    <location>
        <begin position="311"/>
        <end position="334"/>
    </location>
</feature>
<dbReference type="Pfam" id="PF13347">
    <property type="entry name" value="MFS_2"/>
    <property type="match status" value="1"/>
</dbReference>
<keyword evidence="2" id="KW-0813">Transport</keyword>
<feature type="transmembrane region" description="Helical" evidence="6">
    <location>
        <begin position="20"/>
        <end position="38"/>
    </location>
</feature>
<organism evidence="7 8">
    <name type="scientific">Melanomma pulvis-pyrius CBS 109.77</name>
    <dbReference type="NCBI Taxonomy" id="1314802"/>
    <lineage>
        <taxon>Eukaryota</taxon>
        <taxon>Fungi</taxon>
        <taxon>Dikarya</taxon>
        <taxon>Ascomycota</taxon>
        <taxon>Pezizomycotina</taxon>
        <taxon>Dothideomycetes</taxon>
        <taxon>Pleosporomycetidae</taxon>
        <taxon>Pleosporales</taxon>
        <taxon>Melanommataceae</taxon>
        <taxon>Melanomma</taxon>
    </lineage>
</organism>
<keyword evidence="8" id="KW-1185">Reference proteome</keyword>
<feature type="transmembrane region" description="Helical" evidence="6">
    <location>
        <begin position="393"/>
        <end position="417"/>
    </location>
</feature>
<dbReference type="OrthoDB" id="28755at2759"/>
<gene>
    <name evidence="7" type="ORF">K505DRAFT_273476</name>
</gene>
<feature type="transmembrane region" description="Helical" evidence="6">
    <location>
        <begin position="518"/>
        <end position="537"/>
    </location>
</feature>
<keyword evidence="5 6" id="KW-0472">Membrane</keyword>
<dbReference type="InterPro" id="IPR036259">
    <property type="entry name" value="MFS_trans_sf"/>
</dbReference>
<dbReference type="Gene3D" id="1.20.1250.20">
    <property type="entry name" value="MFS general substrate transporter like domains"/>
    <property type="match status" value="1"/>
</dbReference>
<evidence type="ECO:0000256" key="3">
    <source>
        <dbReference type="ARBA" id="ARBA00022692"/>
    </source>
</evidence>
<evidence type="ECO:0000256" key="4">
    <source>
        <dbReference type="ARBA" id="ARBA00022989"/>
    </source>
</evidence>
<dbReference type="PANTHER" id="PTHR19432:SF76">
    <property type="entry name" value="TRANSPORTER, PUTATIVE (EUROFUNG)-RELATED"/>
    <property type="match status" value="1"/>
</dbReference>
<feature type="transmembrane region" description="Helical" evidence="6">
    <location>
        <begin position="367"/>
        <end position="387"/>
    </location>
</feature>
<feature type="transmembrane region" description="Helical" evidence="6">
    <location>
        <begin position="58"/>
        <end position="79"/>
    </location>
</feature>
<name>A0A6A6XFS8_9PLEO</name>
<feature type="transmembrane region" description="Helical" evidence="6">
    <location>
        <begin position="207"/>
        <end position="225"/>
    </location>
</feature>
<evidence type="ECO:0000256" key="6">
    <source>
        <dbReference type="SAM" id="Phobius"/>
    </source>
</evidence>
<dbReference type="SUPFAM" id="SSF103473">
    <property type="entry name" value="MFS general substrate transporter"/>
    <property type="match status" value="1"/>
</dbReference>
<comment type="subcellular location">
    <subcellularLocation>
        <location evidence="1">Membrane</location>
        <topology evidence="1">Multi-pass membrane protein</topology>
    </subcellularLocation>
</comment>
<accession>A0A6A6XFS8</accession>
<dbReference type="PANTHER" id="PTHR19432">
    <property type="entry name" value="SUGAR TRANSPORTER"/>
    <property type="match status" value="1"/>
</dbReference>
<feature type="transmembrane region" description="Helical" evidence="6">
    <location>
        <begin position="260"/>
        <end position="280"/>
    </location>
</feature>
<dbReference type="EMBL" id="MU001863">
    <property type="protein sequence ID" value="KAF2795296.1"/>
    <property type="molecule type" value="Genomic_DNA"/>
</dbReference>
<evidence type="ECO:0000256" key="5">
    <source>
        <dbReference type="ARBA" id="ARBA00023136"/>
    </source>
</evidence>
<evidence type="ECO:0000256" key="2">
    <source>
        <dbReference type="ARBA" id="ARBA00022448"/>
    </source>
</evidence>
<dbReference type="AlphaFoldDB" id="A0A6A6XFS8"/>
<dbReference type="Proteomes" id="UP000799757">
    <property type="component" value="Unassembled WGS sequence"/>
</dbReference>
<feature type="transmembrane region" description="Helical" evidence="6">
    <location>
        <begin position="129"/>
        <end position="148"/>
    </location>
</feature>
<evidence type="ECO:0000313" key="8">
    <source>
        <dbReference type="Proteomes" id="UP000799757"/>
    </source>
</evidence>
<dbReference type="GO" id="GO:0008506">
    <property type="term" value="F:sucrose:proton symporter activity"/>
    <property type="evidence" value="ECO:0007669"/>
    <property type="project" value="TreeGrafter"/>
</dbReference>